<name>A0A0C9ZFR9_9AGAM</name>
<protein>
    <submittedName>
        <fullName evidence="1">Uncharacterized protein</fullName>
    </submittedName>
</protein>
<dbReference type="AlphaFoldDB" id="A0A0C9ZFR9"/>
<sequence length="76" mass="8649">MDEYGGETYVPRPALKFPIRVIRLFAAYLRLFIAKYTKFIRKSCSSSEGGYSVGFFIRILELSLIGEQTMESALDS</sequence>
<gene>
    <name evidence="1" type="ORF">PISMIDRAFT_677897</name>
</gene>
<evidence type="ECO:0000313" key="1">
    <source>
        <dbReference type="EMBL" id="KIK24799.1"/>
    </source>
</evidence>
<accession>A0A0C9ZFR9</accession>
<dbReference type="HOGENOM" id="CLU_2655433_0_0_1"/>
<dbReference type="Proteomes" id="UP000054018">
    <property type="component" value="Unassembled WGS sequence"/>
</dbReference>
<dbReference type="EMBL" id="KN833713">
    <property type="protein sequence ID" value="KIK24799.1"/>
    <property type="molecule type" value="Genomic_DNA"/>
</dbReference>
<organism evidence="1 2">
    <name type="scientific">Pisolithus microcarpus 441</name>
    <dbReference type="NCBI Taxonomy" id="765257"/>
    <lineage>
        <taxon>Eukaryota</taxon>
        <taxon>Fungi</taxon>
        <taxon>Dikarya</taxon>
        <taxon>Basidiomycota</taxon>
        <taxon>Agaricomycotina</taxon>
        <taxon>Agaricomycetes</taxon>
        <taxon>Agaricomycetidae</taxon>
        <taxon>Boletales</taxon>
        <taxon>Sclerodermatineae</taxon>
        <taxon>Pisolithaceae</taxon>
        <taxon>Pisolithus</taxon>
    </lineage>
</organism>
<evidence type="ECO:0000313" key="2">
    <source>
        <dbReference type="Proteomes" id="UP000054018"/>
    </source>
</evidence>
<keyword evidence="2" id="KW-1185">Reference proteome</keyword>
<proteinExistence type="predicted"/>
<reference evidence="1 2" key="1">
    <citation type="submission" date="2014-04" db="EMBL/GenBank/DDBJ databases">
        <authorList>
            <consortium name="DOE Joint Genome Institute"/>
            <person name="Kuo A."/>
            <person name="Kohler A."/>
            <person name="Costa M.D."/>
            <person name="Nagy L.G."/>
            <person name="Floudas D."/>
            <person name="Copeland A."/>
            <person name="Barry K.W."/>
            <person name="Cichocki N."/>
            <person name="Veneault-Fourrey C."/>
            <person name="LaButti K."/>
            <person name="Lindquist E.A."/>
            <person name="Lipzen A."/>
            <person name="Lundell T."/>
            <person name="Morin E."/>
            <person name="Murat C."/>
            <person name="Sun H."/>
            <person name="Tunlid A."/>
            <person name="Henrissat B."/>
            <person name="Grigoriev I.V."/>
            <person name="Hibbett D.S."/>
            <person name="Martin F."/>
            <person name="Nordberg H.P."/>
            <person name="Cantor M.N."/>
            <person name="Hua S.X."/>
        </authorList>
    </citation>
    <scope>NUCLEOTIDE SEQUENCE [LARGE SCALE GENOMIC DNA]</scope>
    <source>
        <strain evidence="1 2">441</strain>
    </source>
</reference>
<reference evidence="2" key="2">
    <citation type="submission" date="2015-01" db="EMBL/GenBank/DDBJ databases">
        <title>Evolutionary Origins and Diversification of the Mycorrhizal Mutualists.</title>
        <authorList>
            <consortium name="DOE Joint Genome Institute"/>
            <consortium name="Mycorrhizal Genomics Consortium"/>
            <person name="Kohler A."/>
            <person name="Kuo A."/>
            <person name="Nagy L.G."/>
            <person name="Floudas D."/>
            <person name="Copeland A."/>
            <person name="Barry K.W."/>
            <person name="Cichocki N."/>
            <person name="Veneault-Fourrey C."/>
            <person name="LaButti K."/>
            <person name="Lindquist E.A."/>
            <person name="Lipzen A."/>
            <person name="Lundell T."/>
            <person name="Morin E."/>
            <person name="Murat C."/>
            <person name="Riley R."/>
            <person name="Ohm R."/>
            <person name="Sun H."/>
            <person name="Tunlid A."/>
            <person name="Henrissat B."/>
            <person name="Grigoriev I.V."/>
            <person name="Hibbett D.S."/>
            <person name="Martin F."/>
        </authorList>
    </citation>
    <scope>NUCLEOTIDE SEQUENCE [LARGE SCALE GENOMIC DNA]</scope>
    <source>
        <strain evidence="2">441</strain>
    </source>
</reference>